<organism evidence="2">
    <name type="scientific">Perkinsus marinus (strain ATCC 50983 / TXsc)</name>
    <dbReference type="NCBI Taxonomy" id="423536"/>
    <lineage>
        <taxon>Eukaryota</taxon>
        <taxon>Sar</taxon>
        <taxon>Alveolata</taxon>
        <taxon>Perkinsozoa</taxon>
        <taxon>Perkinsea</taxon>
        <taxon>Perkinsida</taxon>
        <taxon>Perkinsidae</taxon>
        <taxon>Perkinsus</taxon>
    </lineage>
</organism>
<accession>C5KM54</accession>
<keyword evidence="2" id="KW-1185">Reference proteome</keyword>
<gene>
    <name evidence="1" type="ORF">Pmar_PMAR021168</name>
</gene>
<dbReference type="GeneID" id="9044788"/>
<protein>
    <submittedName>
        <fullName evidence="1">Uncharacterized protein</fullName>
    </submittedName>
</protein>
<dbReference type="InParanoid" id="C5KM54"/>
<feature type="non-terminal residue" evidence="1">
    <location>
        <position position="151"/>
    </location>
</feature>
<name>C5KM54_PERM5</name>
<reference evidence="1 2" key="1">
    <citation type="submission" date="2008-07" db="EMBL/GenBank/DDBJ databases">
        <authorList>
            <person name="El-Sayed N."/>
            <person name="Caler E."/>
            <person name="Inman J."/>
            <person name="Amedeo P."/>
            <person name="Hass B."/>
            <person name="Wortman J."/>
        </authorList>
    </citation>
    <scope>NUCLEOTIDE SEQUENCE [LARGE SCALE GENOMIC DNA]</scope>
    <source>
        <strain evidence="2">ATCC 50983 / TXsc</strain>
    </source>
</reference>
<proteinExistence type="predicted"/>
<evidence type="ECO:0000313" key="1">
    <source>
        <dbReference type="EMBL" id="EER14415.1"/>
    </source>
</evidence>
<dbReference type="EMBL" id="GG674250">
    <property type="protein sequence ID" value="EER14415.1"/>
    <property type="molecule type" value="Genomic_DNA"/>
</dbReference>
<dbReference type="Proteomes" id="UP000007800">
    <property type="component" value="Unassembled WGS sequence"/>
</dbReference>
<dbReference type="AlphaFoldDB" id="C5KM54"/>
<dbReference type="RefSeq" id="XP_002782620.1">
    <property type="nucleotide sequence ID" value="XM_002782574.1"/>
</dbReference>
<evidence type="ECO:0000313" key="2">
    <source>
        <dbReference type="Proteomes" id="UP000007800"/>
    </source>
</evidence>
<sequence>MTLHAIDGKKFFMPEYRDGATPGDKPLHYRCRLCRGSPKKFKFKNVTRFSEHIEQEHYRDLGLPPPSKAKAKRTSVTPSTPCVLAASEDDVGEHTPLHGLAKYFAPVPPPSIVAPFHKSLVRFCMTHGIPLELVVGEEFKDCLNTLRKPYA</sequence>